<protein>
    <submittedName>
        <fullName evidence="1">Uncharacterized protein</fullName>
    </submittedName>
</protein>
<evidence type="ECO:0000313" key="2">
    <source>
        <dbReference type="Proteomes" id="UP000185728"/>
    </source>
</evidence>
<name>A0ABY1KSJ5_9FLAO</name>
<dbReference type="EMBL" id="FTOB01000003">
    <property type="protein sequence ID" value="SIS71724.1"/>
    <property type="molecule type" value="Genomic_DNA"/>
</dbReference>
<gene>
    <name evidence="1" type="ORF">SAMN05421766_103586</name>
</gene>
<proteinExistence type="predicted"/>
<organism evidence="1 2">
    <name type="scientific">Zobellia uliginosa</name>
    <dbReference type="NCBI Taxonomy" id="143224"/>
    <lineage>
        <taxon>Bacteria</taxon>
        <taxon>Pseudomonadati</taxon>
        <taxon>Bacteroidota</taxon>
        <taxon>Flavobacteriia</taxon>
        <taxon>Flavobacteriales</taxon>
        <taxon>Flavobacteriaceae</taxon>
        <taxon>Zobellia</taxon>
    </lineage>
</organism>
<dbReference type="Proteomes" id="UP000185728">
    <property type="component" value="Unassembled WGS sequence"/>
</dbReference>
<evidence type="ECO:0000313" key="1">
    <source>
        <dbReference type="EMBL" id="SIS71724.1"/>
    </source>
</evidence>
<keyword evidence="2" id="KW-1185">Reference proteome</keyword>
<reference evidence="1 2" key="1">
    <citation type="submission" date="2017-01" db="EMBL/GenBank/DDBJ databases">
        <authorList>
            <person name="Varghese N."/>
            <person name="Submissions S."/>
        </authorList>
    </citation>
    <scope>NUCLEOTIDE SEQUENCE [LARGE SCALE GENOMIC DNA]</scope>
    <source>
        <strain evidence="1 2">DSM 2061</strain>
    </source>
</reference>
<accession>A0ABY1KSJ5</accession>
<sequence length="48" mass="5416">MVYYSAGTTVDELKEKSLVFGKIPCVSFENLSDYIFDFFKVKLNNSGA</sequence>
<comment type="caution">
    <text evidence="1">The sequence shown here is derived from an EMBL/GenBank/DDBJ whole genome shotgun (WGS) entry which is preliminary data.</text>
</comment>